<name>A0A291IRI1_9MOLU</name>
<dbReference type="OrthoDB" id="9812586at2"/>
<keyword evidence="5" id="KW-1185">Reference proteome</keyword>
<dbReference type="GO" id="GO:0000774">
    <property type="term" value="F:adenyl-nucleotide exchange factor activity"/>
    <property type="evidence" value="ECO:0007669"/>
    <property type="project" value="InterPro"/>
</dbReference>
<dbReference type="SUPFAM" id="SSF51064">
    <property type="entry name" value="Head domain of nucleotide exchange factor GrpE"/>
    <property type="match status" value="1"/>
</dbReference>
<evidence type="ECO:0000313" key="4">
    <source>
        <dbReference type="EMBL" id="ATG97334.1"/>
    </source>
</evidence>
<gene>
    <name evidence="3 4" type="primary">grpE</name>
    <name evidence="4" type="ORF">CP520_00995</name>
</gene>
<protein>
    <recommendedName>
        <fullName evidence="3">Protein GrpE</fullName>
    </recommendedName>
    <alternativeName>
        <fullName evidence="3">HSP-70 cofactor</fullName>
    </alternativeName>
</protein>
<dbReference type="Pfam" id="PF01025">
    <property type="entry name" value="GrpE"/>
    <property type="match status" value="1"/>
</dbReference>
<dbReference type="Proteomes" id="UP000232227">
    <property type="component" value="Chromosome"/>
</dbReference>
<dbReference type="InterPro" id="IPR009012">
    <property type="entry name" value="GrpE_head"/>
</dbReference>
<dbReference type="GO" id="GO:0042803">
    <property type="term" value="F:protein homodimerization activity"/>
    <property type="evidence" value="ECO:0007669"/>
    <property type="project" value="InterPro"/>
</dbReference>
<keyword evidence="3" id="KW-0963">Cytoplasm</keyword>
<keyword evidence="3" id="KW-0346">Stress response</keyword>
<keyword evidence="2 3" id="KW-0143">Chaperone</keyword>
<dbReference type="RefSeq" id="WP_096862622.1">
    <property type="nucleotide sequence ID" value="NZ_CP023668.1"/>
</dbReference>
<dbReference type="GO" id="GO:0005737">
    <property type="term" value="C:cytoplasm"/>
    <property type="evidence" value="ECO:0007669"/>
    <property type="project" value="UniProtKB-SubCell"/>
</dbReference>
<comment type="similarity">
    <text evidence="1 3">Belongs to the GrpE family.</text>
</comment>
<dbReference type="GO" id="GO:0051087">
    <property type="term" value="F:protein-folding chaperone binding"/>
    <property type="evidence" value="ECO:0007669"/>
    <property type="project" value="InterPro"/>
</dbReference>
<dbReference type="HAMAP" id="MF_01151">
    <property type="entry name" value="GrpE"/>
    <property type="match status" value="1"/>
</dbReference>
<dbReference type="GO" id="GO:0006457">
    <property type="term" value="P:protein folding"/>
    <property type="evidence" value="ECO:0007669"/>
    <property type="project" value="InterPro"/>
</dbReference>
<dbReference type="AlphaFoldDB" id="A0A291IRI1"/>
<proteinExistence type="inferred from homology"/>
<comment type="subcellular location">
    <subcellularLocation>
        <location evidence="3">Cytoplasm</location>
    </subcellularLocation>
</comment>
<evidence type="ECO:0000313" key="5">
    <source>
        <dbReference type="Proteomes" id="UP000232227"/>
    </source>
</evidence>
<dbReference type="InterPro" id="IPR013805">
    <property type="entry name" value="GrpE_CC"/>
</dbReference>
<sequence>MKDKDKKQDSKLDDTIHEEKISTEQSEEKLEPKVMNIFKAHPDDENLQIIQQYVDSLNKEIDLLNNEVKSVVADNRNTIKRRDDQEQELRKYGAKKLGEAIVPDIELFRTVLKTSENNASAEVQNYLKGFEMVITRMDDALSQVGIKEMNIKLGSEADSHTMNITDVVESDEYDEGQVVKVVSNGYTIYDKVLIHANVQVAGKKPSKEEEK</sequence>
<dbReference type="SUPFAM" id="SSF58014">
    <property type="entry name" value="Coiled-coil domain of nucleotide exchange factor GrpE"/>
    <property type="match status" value="1"/>
</dbReference>
<comment type="subunit">
    <text evidence="3">Homodimer.</text>
</comment>
<reference evidence="4 5" key="1">
    <citation type="submission" date="2017-09" db="EMBL/GenBank/DDBJ databases">
        <title>SPAdes assembly of the Mesoplasma lactucae genome.</title>
        <authorList>
            <person name="Knight T.F."/>
            <person name="Rubinstein R."/>
            <person name="Citino T."/>
        </authorList>
    </citation>
    <scope>NUCLEOTIDE SEQUENCE [LARGE SCALE GENOMIC DNA]</scope>
    <source>
        <strain evidence="4 5">831-C4</strain>
    </source>
</reference>
<evidence type="ECO:0000256" key="3">
    <source>
        <dbReference type="HAMAP-Rule" id="MF_01151"/>
    </source>
</evidence>
<dbReference type="EMBL" id="CP023668">
    <property type="protein sequence ID" value="ATG97334.1"/>
    <property type="molecule type" value="Genomic_DNA"/>
</dbReference>
<organism evidence="4 5">
    <name type="scientific">Mesoplasma lactucae ATCC 49193</name>
    <dbReference type="NCBI Taxonomy" id="81460"/>
    <lineage>
        <taxon>Bacteria</taxon>
        <taxon>Bacillati</taxon>
        <taxon>Mycoplasmatota</taxon>
        <taxon>Mollicutes</taxon>
        <taxon>Entomoplasmatales</taxon>
        <taxon>Entomoplasmataceae</taxon>
        <taxon>Mesoplasma</taxon>
    </lineage>
</organism>
<evidence type="ECO:0000256" key="1">
    <source>
        <dbReference type="ARBA" id="ARBA00009054"/>
    </source>
</evidence>
<dbReference type="InterPro" id="IPR000740">
    <property type="entry name" value="GrpE"/>
</dbReference>
<dbReference type="KEGG" id="mlac:CP520_00995"/>
<accession>A0A291IRI1</accession>
<dbReference type="Gene3D" id="2.30.22.10">
    <property type="entry name" value="Head domain of nucleotide exchange factor GrpE"/>
    <property type="match status" value="1"/>
</dbReference>
<dbReference type="Gene3D" id="3.90.20.20">
    <property type="match status" value="1"/>
</dbReference>
<comment type="function">
    <text evidence="3">Participates actively in the response to hyperosmotic and heat shock by preventing the aggregation of stress-denatured proteins, in association with DnaK and GrpE. It is the nucleotide exchange factor for DnaK and may function as a thermosensor. Unfolded proteins bind initially to DnaJ; upon interaction with the DnaJ-bound protein, DnaK hydrolyzes its bound ATP, resulting in the formation of a stable complex. GrpE releases ADP from DnaK; ATP binding to DnaK triggers the release of the substrate protein, thus completing the reaction cycle. Several rounds of ATP-dependent interactions between DnaJ, DnaK and GrpE are required for fully efficient folding.</text>
</comment>
<evidence type="ECO:0000256" key="2">
    <source>
        <dbReference type="ARBA" id="ARBA00023186"/>
    </source>
</evidence>